<feature type="compositionally biased region" description="Polar residues" evidence="1">
    <location>
        <begin position="192"/>
        <end position="205"/>
    </location>
</feature>
<dbReference type="EMBL" id="CAMPGE010004716">
    <property type="protein sequence ID" value="CAI2363561.1"/>
    <property type="molecule type" value="Genomic_DNA"/>
</dbReference>
<protein>
    <submittedName>
        <fullName evidence="2">Uncharacterized protein</fullName>
    </submittedName>
</protein>
<feature type="compositionally biased region" description="Polar residues" evidence="1">
    <location>
        <begin position="161"/>
        <end position="170"/>
    </location>
</feature>
<keyword evidence="3" id="KW-1185">Reference proteome</keyword>
<feature type="region of interest" description="Disordered" evidence="1">
    <location>
        <begin position="112"/>
        <end position="145"/>
    </location>
</feature>
<proteinExistence type="predicted"/>
<dbReference type="Proteomes" id="UP001295684">
    <property type="component" value="Unassembled WGS sequence"/>
</dbReference>
<sequence length="485" mass="56534">MSRKASLFKRIKPEFKRRKSTRKKNTEQSGYVINAMTKTFNHDVDFLDKKTGKVRFSKLKYDKQDLFENTPIFPYPPLNFKEEKKIGWGNITRKVMSPFAEFRKIKIYNQQSPLQRKMKDRKNLPFYFTKKNNKRKKKTKQQNPKIKYNFNQALQQIISNSSLYSDNSANKRSRGNASRSSMRSRNSDRSATDGNKVSENTSQEKTSFKSRFLSGSRMSNMSIRSVHKVNVNFVRDRLNTLKINTSDPIKIAEVRARMIRFGNGPLNVFPQETSHRVSVVTPKGEIIEQNLTEEVQKDLPSVQENTSSQTDNKSPKHDKFSQKLRSIFSNRSQIKKITKANKFQIMRNITMKLSQVKPRGFKQCSCEDDVLCRSCRVRSNLHSRAESPAIPIPKSRLGRPKKIKETDLITPLRIEHSRIKQKALELLNNSSRINNTQFSRNYSTIARIQDLNHLNRTHNIQNSSKSPTPIFRTCLHPKFHEKLKF</sequence>
<evidence type="ECO:0000313" key="2">
    <source>
        <dbReference type="EMBL" id="CAI2363561.1"/>
    </source>
</evidence>
<evidence type="ECO:0000313" key="3">
    <source>
        <dbReference type="Proteomes" id="UP001295684"/>
    </source>
</evidence>
<evidence type="ECO:0000256" key="1">
    <source>
        <dbReference type="SAM" id="MobiDB-lite"/>
    </source>
</evidence>
<feature type="compositionally biased region" description="Low complexity" evidence="1">
    <location>
        <begin position="175"/>
        <end position="184"/>
    </location>
</feature>
<feature type="region of interest" description="Disordered" evidence="1">
    <location>
        <begin position="291"/>
        <end position="322"/>
    </location>
</feature>
<reference evidence="2" key="1">
    <citation type="submission" date="2023-07" db="EMBL/GenBank/DDBJ databases">
        <authorList>
            <consortium name="AG Swart"/>
            <person name="Singh M."/>
            <person name="Singh A."/>
            <person name="Seah K."/>
            <person name="Emmerich C."/>
        </authorList>
    </citation>
    <scope>NUCLEOTIDE SEQUENCE</scope>
    <source>
        <strain evidence="2">DP1</strain>
    </source>
</reference>
<feature type="compositionally biased region" description="Polar residues" evidence="1">
    <location>
        <begin position="302"/>
        <end position="312"/>
    </location>
</feature>
<feature type="compositionally biased region" description="Basic residues" evidence="1">
    <location>
        <begin position="131"/>
        <end position="140"/>
    </location>
</feature>
<accession>A0AAD1U7L9</accession>
<name>A0AAD1U7L9_EUPCR</name>
<comment type="caution">
    <text evidence="2">The sequence shown here is derived from an EMBL/GenBank/DDBJ whole genome shotgun (WGS) entry which is preliminary data.</text>
</comment>
<organism evidence="2 3">
    <name type="scientific">Euplotes crassus</name>
    <dbReference type="NCBI Taxonomy" id="5936"/>
    <lineage>
        <taxon>Eukaryota</taxon>
        <taxon>Sar</taxon>
        <taxon>Alveolata</taxon>
        <taxon>Ciliophora</taxon>
        <taxon>Intramacronucleata</taxon>
        <taxon>Spirotrichea</taxon>
        <taxon>Hypotrichia</taxon>
        <taxon>Euplotida</taxon>
        <taxon>Euplotidae</taxon>
        <taxon>Moneuplotes</taxon>
    </lineage>
</organism>
<feature type="region of interest" description="Disordered" evidence="1">
    <location>
        <begin position="161"/>
        <end position="211"/>
    </location>
</feature>
<dbReference type="AlphaFoldDB" id="A0AAD1U7L9"/>
<gene>
    <name evidence="2" type="ORF">ECRASSUSDP1_LOCUS4897</name>
</gene>